<evidence type="ECO:0000313" key="5">
    <source>
        <dbReference type="EMBL" id="PTX57630.1"/>
    </source>
</evidence>
<dbReference type="PROSITE" id="PS51635">
    <property type="entry name" value="PNPLA"/>
    <property type="match status" value="1"/>
</dbReference>
<dbReference type="OrthoDB" id="323481at2"/>
<comment type="caution">
    <text evidence="5">The sequence shown here is derived from an EMBL/GenBank/DDBJ whole genome shotgun (WGS) entry which is preliminary data.</text>
</comment>
<dbReference type="Gene3D" id="3.40.1090.10">
    <property type="entry name" value="Cytosolic phospholipase A2 catalytic domain"/>
    <property type="match status" value="1"/>
</dbReference>
<gene>
    <name evidence="5" type="ORF">C8N43_2301</name>
</gene>
<dbReference type="RefSeq" id="WP_107845711.1">
    <property type="nucleotide sequence ID" value="NZ_QBKS01000001.1"/>
</dbReference>
<evidence type="ECO:0000256" key="2">
    <source>
        <dbReference type="PROSITE-ProRule" id="PRU01161"/>
    </source>
</evidence>
<feature type="chain" id="PRO_5015494597" evidence="3">
    <location>
        <begin position="21"/>
        <end position="400"/>
    </location>
</feature>
<feature type="active site" description="Proton acceptor" evidence="2">
    <location>
        <position position="260"/>
    </location>
</feature>
<dbReference type="SUPFAM" id="SSF52151">
    <property type="entry name" value="FabD/lysophospholipase-like"/>
    <property type="match status" value="1"/>
</dbReference>
<comment type="caution">
    <text evidence="2">Lacks conserved residue(s) required for the propagation of feature annotation.</text>
</comment>
<keyword evidence="6" id="KW-1185">Reference proteome</keyword>
<feature type="active site" description="Nucleophile" evidence="2">
    <location>
        <position position="122"/>
    </location>
</feature>
<dbReference type="InterPro" id="IPR016035">
    <property type="entry name" value="Acyl_Trfase/lysoPLipase"/>
</dbReference>
<protein>
    <submittedName>
        <fullName evidence="5">Patatin-like phospholipase</fullName>
    </submittedName>
</protein>
<name>A0A2T6BNH1_9RHOB</name>
<proteinExistence type="predicted"/>
<sequence>MSIAAFLAFGLSACSGSMVADNMCAGLTHDAPIEVASQGAVPSEPDMGAALGNMMLRVIEGEQAPEPATAPTRRAAPPRRTVQLNLLALSTGGQYGAFASGFLAGWTKAGTRPDFNVVTGASAGGIIAPVVFAGAAFDDRLRLNTGVGDRDLVRARGLFELLGANALYDVKPLEARVRAAIDAELIEAIAARWKAENELVIGATNIDTGRFSLLDVGLFAAKEDVPLAVKRDCLTEAVLATSAIPGFFPPRRINGQLYTDAGVREHIFLDGIERGLREGANLLNVDLRVNAYLIINDDLRVREVETGTKLSDLAERNIDLIIDEGLRSSLLRTVEVAERAGWRLRAVKAPDFEELGCDETDEIFSACVTRALYARGEALAMSGNITWKGPREVRAAALEF</sequence>
<dbReference type="EMBL" id="QBKS01000001">
    <property type="protein sequence ID" value="PTX57630.1"/>
    <property type="molecule type" value="Genomic_DNA"/>
</dbReference>
<dbReference type="Pfam" id="PF01734">
    <property type="entry name" value="Patatin"/>
    <property type="match status" value="1"/>
</dbReference>
<keyword evidence="2" id="KW-0442">Lipid degradation</keyword>
<dbReference type="InterPro" id="IPR002641">
    <property type="entry name" value="PNPLA_dom"/>
</dbReference>
<keyword evidence="2" id="KW-0378">Hydrolase</keyword>
<keyword evidence="3" id="KW-0732">Signal</keyword>
<feature type="short sequence motif" description="GXSXG" evidence="2">
    <location>
        <begin position="120"/>
        <end position="124"/>
    </location>
</feature>
<organism evidence="5 6">
    <name type="scientific">Litoreibacter ponti</name>
    <dbReference type="NCBI Taxonomy" id="1510457"/>
    <lineage>
        <taxon>Bacteria</taxon>
        <taxon>Pseudomonadati</taxon>
        <taxon>Pseudomonadota</taxon>
        <taxon>Alphaproteobacteria</taxon>
        <taxon>Rhodobacterales</taxon>
        <taxon>Roseobacteraceae</taxon>
        <taxon>Litoreibacter</taxon>
    </lineage>
</organism>
<dbReference type="AlphaFoldDB" id="A0A2T6BNH1"/>
<feature type="signal peptide" evidence="3">
    <location>
        <begin position="1"/>
        <end position="20"/>
    </location>
</feature>
<dbReference type="GO" id="GO:0016787">
    <property type="term" value="F:hydrolase activity"/>
    <property type="evidence" value="ECO:0007669"/>
    <property type="project" value="UniProtKB-UniRule"/>
</dbReference>
<evidence type="ECO:0000256" key="1">
    <source>
        <dbReference type="ARBA" id="ARBA00023098"/>
    </source>
</evidence>
<evidence type="ECO:0000256" key="3">
    <source>
        <dbReference type="SAM" id="SignalP"/>
    </source>
</evidence>
<accession>A0A2T6BNH1</accession>
<evidence type="ECO:0000313" key="6">
    <source>
        <dbReference type="Proteomes" id="UP000243978"/>
    </source>
</evidence>
<reference evidence="5 6" key="1">
    <citation type="submission" date="2018-04" db="EMBL/GenBank/DDBJ databases">
        <title>Genomic Encyclopedia of Archaeal and Bacterial Type Strains, Phase II (KMG-II): from individual species to whole genera.</title>
        <authorList>
            <person name="Goeker M."/>
        </authorList>
    </citation>
    <scope>NUCLEOTIDE SEQUENCE [LARGE SCALE GENOMIC DNA]</scope>
    <source>
        <strain evidence="5 6">DSM 100977</strain>
    </source>
</reference>
<dbReference type="GO" id="GO:0016042">
    <property type="term" value="P:lipid catabolic process"/>
    <property type="evidence" value="ECO:0007669"/>
    <property type="project" value="UniProtKB-UniRule"/>
</dbReference>
<feature type="domain" description="PNPLA" evidence="4">
    <location>
        <begin position="87"/>
        <end position="273"/>
    </location>
</feature>
<evidence type="ECO:0000259" key="4">
    <source>
        <dbReference type="PROSITE" id="PS51635"/>
    </source>
</evidence>
<dbReference type="Proteomes" id="UP000243978">
    <property type="component" value="Unassembled WGS sequence"/>
</dbReference>
<keyword evidence="1 2" id="KW-0443">Lipid metabolism</keyword>